<dbReference type="EC" id="3.3.2.2" evidence="6"/>
<reference evidence="10" key="1">
    <citation type="journal article" date="2019" name="bioRxiv">
        <title>The Genome of the Zebra Mussel, Dreissena polymorpha: A Resource for Invasive Species Research.</title>
        <authorList>
            <person name="McCartney M.A."/>
            <person name="Auch B."/>
            <person name="Kono T."/>
            <person name="Mallez S."/>
            <person name="Zhang Y."/>
            <person name="Obille A."/>
            <person name="Becker A."/>
            <person name="Abrahante J.E."/>
            <person name="Garbe J."/>
            <person name="Badalamenti J.P."/>
            <person name="Herman A."/>
            <person name="Mangelson H."/>
            <person name="Liachko I."/>
            <person name="Sullivan S."/>
            <person name="Sone E.D."/>
            <person name="Koren S."/>
            <person name="Silverstein K.A.T."/>
            <person name="Beckman K.B."/>
            <person name="Gohl D.M."/>
        </authorList>
    </citation>
    <scope>NUCLEOTIDE SEQUENCE</scope>
    <source>
        <strain evidence="10">Duluth1</strain>
        <tissue evidence="10">Whole animal</tissue>
    </source>
</reference>
<feature type="transmembrane region" description="Helical" evidence="9">
    <location>
        <begin position="40"/>
        <end position="59"/>
    </location>
</feature>
<dbReference type="OrthoDB" id="2133758at2759"/>
<evidence type="ECO:0000256" key="4">
    <source>
        <dbReference type="ARBA" id="ARBA00022989"/>
    </source>
</evidence>
<evidence type="ECO:0000256" key="2">
    <source>
        <dbReference type="ARBA" id="ARBA00007375"/>
    </source>
</evidence>
<keyword evidence="3 9" id="KW-0812">Transmembrane</keyword>
<evidence type="ECO:0000256" key="1">
    <source>
        <dbReference type="ARBA" id="ARBA00004141"/>
    </source>
</evidence>
<dbReference type="GO" id="GO:0016020">
    <property type="term" value="C:membrane"/>
    <property type="evidence" value="ECO:0007669"/>
    <property type="project" value="UniProtKB-SubCell"/>
</dbReference>
<evidence type="ECO:0000313" key="11">
    <source>
        <dbReference type="Proteomes" id="UP000828390"/>
    </source>
</evidence>
<feature type="transmembrane region" description="Helical" evidence="9">
    <location>
        <begin position="135"/>
        <end position="155"/>
    </location>
</feature>
<dbReference type="PANTHER" id="PTHR31885:SF6">
    <property type="entry name" value="GH04784P"/>
    <property type="match status" value="1"/>
</dbReference>
<dbReference type="Pfam" id="PF07947">
    <property type="entry name" value="YhhN"/>
    <property type="match status" value="1"/>
</dbReference>
<name>A0A9D4R226_DREPO</name>
<organism evidence="10 11">
    <name type="scientific">Dreissena polymorpha</name>
    <name type="common">Zebra mussel</name>
    <name type="synonym">Mytilus polymorpha</name>
    <dbReference type="NCBI Taxonomy" id="45954"/>
    <lineage>
        <taxon>Eukaryota</taxon>
        <taxon>Metazoa</taxon>
        <taxon>Spiralia</taxon>
        <taxon>Lophotrochozoa</taxon>
        <taxon>Mollusca</taxon>
        <taxon>Bivalvia</taxon>
        <taxon>Autobranchia</taxon>
        <taxon>Heteroconchia</taxon>
        <taxon>Euheterodonta</taxon>
        <taxon>Imparidentia</taxon>
        <taxon>Neoheterodontei</taxon>
        <taxon>Myida</taxon>
        <taxon>Dreissenoidea</taxon>
        <taxon>Dreissenidae</taxon>
        <taxon>Dreissena</taxon>
    </lineage>
</organism>
<dbReference type="PANTHER" id="PTHR31885">
    <property type="entry name" value="GH04784P"/>
    <property type="match status" value="1"/>
</dbReference>
<keyword evidence="5 9" id="KW-0472">Membrane</keyword>
<evidence type="ECO:0000256" key="8">
    <source>
        <dbReference type="ARBA" id="ARBA00049560"/>
    </source>
</evidence>
<evidence type="ECO:0000256" key="9">
    <source>
        <dbReference type="SAM" id="Phobius"/>
    </source>
</evidence>
<comment type="similarity">
    <text evidence="2">Belongs to the TMEM86 family.</text>
</comment>
<evidence type="ECO:0000256" key="7">
    <source>
        <dbReference type="ARBA" id="ARBA00049458"/>
    </source>
</evidence>
<keyword evidence="11" id="KW-1185">Reference proteome</keyword>
<protein>
    <recommendedName>
        <fullName evidence="6">lysoplasmalogenase</fullName>
        <ecNumber evidence="6">3.3.2.2</ecNumber>
    </recommendedName>
</protein>
<feature type="transmembrane region" description="Helical" evidence="9">
    <location>
        <begin position="105"/>
        <end position="123"/>
    </location>
</feature>
<accession>A0A9D4R226</accession>
<evidence type="ECO:0000313" key="10">
    <source>
        <dbReference type="EMBL" id="KAH3852074.1"/>
    </source>
</evidence>
<gene>
    <name evidence="10" type="ORF">DPMN_094570</name>
</gene>
<dbReference type="GO" id="GO:0047408">
    <property type="term" value="F:alkenylglycerophosphocholine hydrolase activity"/>
    <property type="evidence" value="ECO:0007669"/>
    <property type="project" value="UniProtKB-EC"/>
</dbReference>
<dbReference type="Proteomes" id="UP000828390">
    <property type="component" value="Unassembled WGS sequence"/>
</dbReference>
<dbReference type="InterPro" id="IPR012506">
    <property type="entry name" value="TMEM86B-like"/>
</dbReference>
<dbReference type="EMBL" id="JAIWYP010000003">
    <property type="protein sequence ID" value="KAH3852074.1"/>
    <property type="molecule type" value="Genomic_DNA"/>
</dbReference>
<keyword evidence="4 9" id="KW-1133">Transmembrane helix</keyword>
<comment type="catalytic activity">
    <reaction evidence="7">
        <text>a 1-O-(1Z-alkenyl)-sn-glycero-3-phosphoethanolamine + H2O = a 2,3-saturated aldehyde + sn-glycero-3-phosphoethanolamine</text>
        <dbReference type="Rhea" id="RHEA:16905"/>
        <dbReference type="ChEBI" id="CHEBI:15377"/>
        <dbReference type="ChEBI" id="CHEBI:73359"/>
        <dbReference type="ChEBI" id="CHEBI:77288"/>
        <dbReference type="ChEBI" id="CHEBI:143890"/>
        <dbReference type="EC" id="3.3.2.2"/>
    </reaction>
</comment>
<dbReference type="AlphaFoldDB" id="A0A9D4R226"/>
<evidence type="ECO:0000256" key="6">
    <source>
        <dbReference type="ARBA" id="ARBA00035673"/>
    </source>
</evidence>
<evidence type="ECO:0000256" key="5">
    <source>
        <dbReference type="ARBA" id="ARBA00023136"/>
    </source>
</evidence>
<evidence type="ECO:0000256" key="3">
    <source>
        <dbReference type="ARBA" id="ARBA00022692"/>
    </source>
</evidence>
<comment type="caution">
    <text evidence="10">The sequence shown here is derived from an EMBL/GenBank/DDBJ whole genome shotgun (WGS) entry which is preliminary data.</text>
</comment>
<proteinExistence type="inferred from homology"/>
<reference evidence="10" key="2">
    <citation type="submission" date="2020-11" db="EMBL/GenBank/DDBJ databases">
        <authorList>
            <person name="McCartney M.A."/>
            <person name="Auch B."/>
            <person name="Kono T."/>
            <person name="Mallez S."/>
            <person name="Becker A."/>
            <person name="Gohl D.M."/>
            <person name="Silverstein K.A.T."/>
            <person name="Koren S."/>
            <person name="Bechman K.B."/>
            <person name="Herman A."/>
            <person name="Abrahante J.E."/>
            <person name="Garbe J."/>
        </authorList>
    </citation>
    <scope>NUCLEOTIDE SEQUENCE</scope>
    <source>
        <strain evidence="10">Duluth1</strain>
        <tissue evidence="10">Whole animal</tissue>
    </source>
</reference>
<feature type="transmembrane region" description="Helical" evidence="9">
    <location>
        <begin position="222"/>
        <end position="242"/>
    </location>
</feature>
<sequence length="246" mass="27825">MEAVKMALSIFDRNQKIRLLPFVVTATFFLIQPYEPGTFLGTTFKVLPVLSLIGYVIVTRSQFPRKTKSINIHSLTPEDPYSFCILVGLCMSLVGDILVTIPYMMFLGGFLYMVIYLCYFIAIEVDGRHKGCRSSVTWLFGLLYINTFLCLQGTADEFGMKLFFLIYLAPLFLAGWKAASAMEENPRDMSVFMGCLGASLFILSDCLVISHHMEYPIPFAEFFYMLFYYGAQCGWALSTSHFSKGA</sequence>
<comment type="catalytic activity">
    <reaction evidence="8">
        <text>a 1-O-(1Z-alkenyl)-sn-glycero-3-phosphocholine + H2O = a 2,3-saturated aldehyde + sn-glycerol 3-phosphocholine</text>
        <dbReference type="Rhea" id="RHEA:22544"/>
        <dbReference type="ChEBI" id="CHEBI:15377"/>
        <dbReference type="ChEBI" id="CHEBI:16870"/>
        <dbReference type="ChEBI" id="CHEBI:73359"/>
        <dbReference type="ChEBI" id="CHEBI:77287"/>
        <dbReference type="EC" id="3.3.2.2"/>
    </reaction>
</comment>
<comment type="subcellular location">
    <subcellularLocation>
        <location evidence="1">Membrane</location>
        <topology evidence="1">Multi-pass membrane protein</topology>
    </subcellularLocation>
</comment>
<feature type="transmembrane region" description="Helical" evidence="9">
    <location>
        <begin position="80"/>
        <end position="99"/>
    </location>
</feature>
<feature type="transmembrane region" description="Helical" evidence="9">
    <location>
        <begin position="161"/>
        <end position="179"/>
    </location>
</feature>
<feature type="transmembrane region" description="Helical" evidence="9">
    <location>
        <begin position="191"/>
        <end position="210"/>
    </location>
</feature>